<evidence type="ECO:0000313" key="3">
    <source>
        <dbReference type="Proteomes" id="UP000005237"/>
    </source>
</evidence>
<dbReference type="Pfam" id="PF03314">
    <property type="entry name" value="DUF273"/>
    <property type="match status" value="1"/>
</dbReference>
<evidence type="ECO:0000256" key="1">
    <source>
        <dbReference type="SAM" id="Phobius"/>
    </source>
</evidence>
<dbReference type="Gene3D" id="3.90.550.10">
    <property type="entry name" value="Spore Coat Polysaccharide Biosynthesis Protein SpsA, Chain A"/>
    <property type="match status" value="1"/>
</dbReference>
<evidence type="ECO:0008006" key="4">
    <source>
        <dbReference type="Google" id="ProtNLM"/>
    </source>
</evidence>
<dbReference type="PANTHER" id="PTHR31562">
    <property type="entry name" value="PROTEIN CBG18972"/>
    <property type="match status" value="1"/>
</dbReference>
<proteinExistence type="predicted"/>
<dbReference type="Proteomes" id="UP000005237">
    <property type="component" value="Unassembled WGS sequence"/>
</dbReference>
<name>A0A8R1DW22_CAEJA</name>
<protein>
    <recommendedName>
        <fullName evidence="4">Nucleotide-diphospho-sugar transferase domain-containing protein</fullName>
    </recommendedName>
</protein>
<dbReference type="EnsemblMetazoa" id="CJA13146b.1">
    <property type="protein sequence ID" value="CJA13146b.1"/>
    <property type="gene ID" value="WBGene00132350"/>
</dbReference>
<reference evidence="3" key="1">
    <citation type="submission" date="2010-08" db="EMBL/GenBank/DDBJ databases">
        <authorList>
            <consortium name="Caenorhabditis japonica Sequencing Consortium"/>
            <person name="Wilson R.K."/>
        </authorList>
    </citation>
    <scope>NUCLEOTIDE SEQUENCE [LARGE SCALE GENOMIC DNA]</scope>
    <source>
        <strain evidence="3">DF5081</strain>
    </source>
</reference>
<keyword evidence="1" id="KW-0812">Transmembrane</keyword>
<accession>A0A8R1DW22</accession>
<feature type="transmembrane region" description="Helical" evidence="1">
    <location>
        <begin position="20"/>
        <end position="38"/>
    </location>
</feature>
<dbReference type="InterPro" id="IPR029044">
    <property type="entry name" value="Nucleotide-diphossugar_trans"/>
</dbReference>
<sequence length="353" mass="41245">MSTCRIKYSILSTHEPRKIGKFLCAVLFVTLCLLYLFLSLRIDKLSDLIPFKLPANLDGKPANVDHRIAIVMVVTNDTKIENYDIAIQSVRCYSRIHNYEFILAVDTDFNCEHKDKFFRRHCVSAKILPLFDAIAFLDADIGIINPKRKIEEYMQDGIDIVFYDRFYNWEVMAGSYIAKNTQYAIDLLNAEKLFPNARIQMEICQKVYNKSKDYDDLFTYEACIRAIWGTGTDFGKVRIMKKGTGWARDGWLTSMVWNEELDFMIHEWKTKQLRETPDVATMEPKRMGRNHWYNPLAGPIHLLKCSPQNMTWSYDPRLLGDKQEILKGLEKFEKEVAMDQVNSYSRMTSMLSR</sequence>
<dbReference type="AlphaFoldDB" id="A0A8R1DW22"/>
<reference evidence="2" key="2">
    <citation type="submission" date="2022-06" db="UniProtKB">
        <authorList>
            <consortium name="EnsemblMetazoa"/>
        </authorList>
    </citation>
    <scope>IDENTIFICATION</scope>
    <source>
        <strain evidence="2">DF5081</strain>
    </source>
</reference>
<keyword evidence="1" id="KW-0472">Membrane</keyword>
<evidence type="ECO:0000313" key="2">
    <source>
        <dbReference type="EnsemblMetazoa" id="CJA13146b.1"/>
    </source>
</evidence>
<keyword evidence="1" id="KW-1133">Transmembrane helix</keyword>
<dbReference type="PANTHER" id="PTHR31562:SF13">
    <property type="entry name" value="NUCLEOTID_TRANS DOMAIN-CONTAINING PROTEIN-RELATED"/>
    <property type="match status" value="1"/>
</dbReference>
<keyword evidence="3" id="KW-1185">Reference proteome</keyword>
<dbReference type="InterPro" id="IPR004988">
    <property type="entry name" value="DUF273"/>
</dbReference>
<organism evidence="2 3">
    <name type="scientific">Caenorhabditis japonica</name>
    <dbReference type="NCBI Taxonomy" id="281687"/>
    <lineage>
        <taxon>Eukaryota</taxon>
        <taxon>Metazoa</taxon>
        <taxon>Ecdysozoa</taxon>
        <taxon>Nematoda</taxon>
        <taxon>Chromadorea</taxon>
        <taxon>Rhabditida</taxon>
        <taxon>Rhabditina</taxon>
        <taxon>Rhabditomorpha</taxon>
        <taxon>Rhabditoidea</taxon>
        <taxon>Rhabditidae</taxon>
        <taxon>Peloderinae</taxon>
        <taxon>Caenorhabditis</taxon>
    </lineage>
</organism>